<feature type="region of interest" description="Disordered" evidence="1">
    <location>
        <begin position="576"/>
        <end position="611"/>
    </location>
</feature>
<comment type="caution">
    <text evidence="2">The sequence shown here is derived from an EMBL/GenBank/DDBJ whole genome shotgun (WGS) entry which is preliminary data.</text>
</comment>
<reference evidence="2 3" key="1">
    <citation type="journal article" date="2023" name="Commun. Biol.">
        <title>Reorganization of the ancestral sex-determining regions during the evolution of trioecy in Pleodorina starrii.</title>
        <authorList>
            <person name="Takahashi K."/>
            <person name="Suzuki S."/>
            <person name="Kawai-Toyooka H."/>
            <person name="Yamamoto K."/>
            <person name="Hamaji T."/>
            <person name="Ootsuki R."/>
            <person name="Yamaguchi H."/>
            <person name="Kawachi M."/>
            <person name="Higashiyama T."/>
            <person name="Nozaki H."/>
        </authorList>
    </citation>
    <scope>NUCLEOTIDE SEQUENCE [LARGE SCALE GENOMIC DNA]</scope>
    <source>
        <strain evidence="2 3">NIES-4479</strain>
    </source>
</reference>
<sequence length="941" mass="100377">MVPGPVEYVDISPPQSVVPEDTIIWPAWSFQLLLVASEYCAALLEFMTWAFPEKWTPLKLQVADHARQFIRTSAAVPPPPAAVAPPAPGGAAAAGCLRVRNAHSVWAAFTYCYFHGLPQPEPSDREGDQDLRDATRWLRRMVGETGWLAEGPVCQAVRGWVKSVLARLGSTFPDIAQTSAREWAAAAHGGATHHRDVGTRGDLRVSDEEAKYMPLYPLRVTAEGRTGRNQLKWTLLGIQAPRSVHGRCGVPSEYKQTQNCALGYLVLADVIEAFCQAFREVIKPKLEGRDDAQKKVIQDFIDIELPRKTETPKGGQLHDGLLPYLASCALGWKLAVQHLPLWLEAAAGSAASQEPRELVMPLDNMWPVLHQQPQPQAAVEARTAGAAAVPRVSLNRSLALRLPGGMLPPSAMSPAPDGSITFQSAGGGGGGDGHGPAFIAPFAAVQKQYMQQPQPQPQPPQPQPQPPPQQQPPPQPPPQQPQQLLLLHQQQQQQQLQSAVLMSHQPNPFVAVQKQPQQLPPPQQQQQHPGPSHLQQRFLYQHHHHHQQLYHQHQQHQQESTAPPDIVVAAAGPADPRLAQPIQGPAPAGPLAAWDAPEHPSTAQPLPQPPIPQRCYDRSGSNMSIEMARNLSNTSYRRFDSNASHMSLEEYGALVHVPTLSSDDTWRNILEGFRESEEAPGLGPGPLGIPADSAGGGAGGDFPAMAAGRRVPSLRRDPAADAATRPGLPAQDDAENLHTRFSQTSVVEEGPQPPYSRQGSLSRPAAAKPFSRLGSGSRAETSRCEAALPLPGPAPGGLPAVGLGWGGRLAAGGTAAAPAGAGGCNGPTAHPSSGLLDGACPPRWEAADGRQPQGTADRHNLHPAGDSLVGDVALGLFAPPPLAAPVPPQPHPPRLGLPMPSPPPPEHYPLSPSALASGCTITTGMLSPQGPCHGYGYSHVW</sequence>
<evidence type="ECO:0000313" key="3">
    <source>
        <dbReference type="Proteomes" id="UP001165080"/>
    </source>
</evidence>
<organism evidence="2 3">
    <name type="scientific">Pleodorina starrii</name>
    <dbReference type="NCBI Taxonomy" id="330485"/>
    <lineage>
        <taxon>Eukaryota</taxon>
        <taxon>Viridiplantae</taxon>
        <taxon>Chlorophyta</taxon>
        <taxon>core chlorophytes</taxon>
        <taxon>Chlorophyceae</taxon>
        <taxon>CS clade</taxon>
        <taxon>Chlamydomonadales</taxon>
        <taxon>Volvocaceae</taxon>
        <taxon>Pleodorina</taxon>
    </lineage>
</organism>
<accession>A0A9W6F8M0</accession>
<proteinExistence type="predicted"/>
<evidence type="ECO:0000313" key="2">
    <source>
        <dbReference type="EMBL" id="GLC59716.1"/>
    </source>
</evidence>
<dbReference type="Proteomes" id="UP001165080">
    <property type="component" value="Unassembled WGS sequence"/>
</dbReference>
<feature type="region of interest" description="Disordered" evidence="1">
    <location>
        <begin position="743"/>
        <end position="783"/>
    </location>
</feature>
<feature type="compositionally biased region" description="Gly residues" evidence="1">
    <location>
        <begin position="425"/>
        <end position="434"/>
    </location>
</feature>
<feature type="region of interest" description="Disordered" evidence="1">
    <location>
        <begin position="514"/>
        <end position="533"/>
    </location>
</feature>
<feature type="compositionally biased region" description="Low complexity" evidence="1">
    <location>
        <begin position="524"/>
        <end position="533"/>
    </location>
</feature>
<feature type="compositionally biased region" description="Low complexity" evidence="1">
    <location>
        <begin position="481"/>
        <end position="497"/>
    </location>
</feature>
<dbReference type="OrthoDB" id="544821at2759"/>
<feature type="region of interest" description="Disordered" evidence="1">
    <location>
        <begin position="676"/>
        <end position="705"/>
    </location>
</feature>
<name>A0A9W6F8M0_9CHLO</name>
<dbReference type="AlphaFoldDB" id="A0A9W6F8M0"/>
<protein>
    <submittedName>
        <fullName evidence="2">Uncharacterized protein</fullName>
    </submittedName>
</protein>
<gene>
    <name evidence="2" type="primary">PLEST001437</name>
    <name evidence="2" type="ORF">PLESTB_001525900</name>
</gene>
<feature type="compositionally biased region" description="Pro residues" evidence="1">
    <location>
        <begin position="454"/>
        <end position="480"/>
    </location>
</feature>
<keyword evidence="3" id="KW-1185">Reference proteome</keyword>
<evidence type="ECO:0000256" key="1">
    <source>
        <dbReference type="SAM" id="MobiDB-lite"/>
    </source>
</evidence>
<dbReference type="EMBL" id="BRXU01000029">
    <property type="protein sequence ID" value="GLC59716.1"/>
    <property type="molecule type" value="Genomic_DNA"/>
</dbReference>
<feature type="compositionally biased region" description="Low complexity" evidence="1">
    <location>
        <begin position="578"/>
        <end position="595"/>
    </location>
</feature>
<feature type="region of interest" description="Disordered" evidence="1">
    <location>
        <begin position="409"/>
        <end position="497"/>
    </location>
</feature>